<feature type="active site" description="Proton donor" evidence="8">
    <location>
        <position position="10"/>
    </location>
</feature>
<dbReference type="InterPro" id="IPR036412">
    <property type="entry name" value="HAD-like_sf"/>
</dbReference>
<dbReference type="Gene3D" id="3.40.50.1000">
    <property type="entry name" value="HAD superfamily/HAD-like"/>
    <property type="match status" value="1"/>
</dbReference>
<dbReference type="GO" id="GO:0005975">
    <property type="term" value="P:carbohydrate metabolic process"/>
    <property type="evidence" value="ECO:0007669"/>
    <property type="project" value="InterPro"/>
</dbReference>
<dbReference type="EMBL" id="WPIK01000002">
    <property type="protein sequence ID" value="MVN20336.1"/>
    <property type="molecule type" value="Genomic_DNA"/>
</dbReference>
<dbReference type="Pfam" id="PF13242">
    <property type="entry name" value="Hydrolase_like"/>
    <property type="match status" value="1"/>
</dbReference>
<evidence type="ECO:0000256" key="8">
    <source>
        <dbReference type="PIRSR" id="PIRSR004682-1"/>
    </source>
</evidence>
<keyword evidence="2 7" id="KW-0963">Cytoplasm</keyword>
<protein>
    <recommendedName>
        <fullName evidence="6 7">D,D-heptose 1,7-bisphosphate phosphatase</fullName>
        <ecNumber evidence="7">3.1.3.-</ecNumber>
    </recommendedName>
</protein>
<dbReference type="InterPro" id="IPR004446">
    <property type="entry name" value="Heptose_bisP_phosphatase"/>
</dbReference>
<gene>
    <name evidence="11" type="ORF">GO621_02145</name>
</gene>
<dbReference type="SUPFAM" id="SSF56784">
    <property type="entry name" value="HAD-like"/>
    <property type="match status" value="1"/>
</dbReference>
<evidence type="ECO:0000256" key="10">
    <source>
        <dbReference type="PIRSR" id="PIRSR004682-4"/>
    </source>
</evidence>
<comment type="cofactor">
    <cofactor evidence="10">
        <name>Mg(2+)</name>
        <dbReference type="ChEBI" id="CHEBI:18420"/>
    </cofactor>
</comment>
<evidence type="ECO:0000256" key="4">
    <source>
        <dbReference type="ARBA" id="ARBA00022801"/>
    </source>
</evidence>
<comment type="caution">
    <text evidence="11">The sequence shown here is derived from an EMBL/GenBank/DDBJ whole genome shotgun (WGS) entry which is preliminary data.</text>
</comment>
<dbReference type="EC" id="3.1.3.-" evidence="7"/>
<feature type="binding site" evidence="10">
    <location>
        <position position="8"/>
    </location>
    <ligand>
        <name>Mg(2+)</name>
        <dbReference type="ChEBI" id="CHEBI:18420"/>
    </ligand>
</feature>
<feature type="active site" description="Nucleophile" evidence="8">
    <location>
        <position position="8"/>
    </location>
</feature>
<feature type="site" description="Stabilizes the phosphoryl group" evidence="9">
    <location>
        <position position="50"/>
    </location>
</feature>
<evidence type="ECO:0000313" key="12">
    <source>
        <dbReference type="Proteomes" id="UP000462014"/>
    </source>
</evidence>
<evidence type="ECO:0000256" key="6">
    <source>
        <dbReference type="ARBA" id="ARBA00031828"/>
    </source>
</evidence>
<dbReference type="GO" id="GO:0016791">
    <property type="term" value="F:phosphatase activity"/>
    <property type="evidence" value="ECO:0007669"/>
    <property type="project" value="InterPro"/>
</dbReference>
<evidence type="ECO:0000313" key="11">
    <source>
        <dbReference type="EMBL" id="MVN20336.1"/>
    </source>
</evidence>
<keyword evidence="10" id="KW-0862">Zinc</keyword>
<name>A0A7K1SSP0_9SPHI</name>
<keyword evidence="4 7" id="KW-0378">Hydrolase</keyword>
<reference evidence="11 12" key="1">
    <citation type="submission" date="2019-12" db="EMBL/GenBank/DDBJ databases">
        <title>Mucilaginibacter sp. HMF7410 genome sequencing and assembly.</title>
        <authorList>
            <person name="Kang H."/>
            <person name="Cha I."/>
            <person name="Kim H."/>
            <person name="Joh K."/>
        </authorList>
    </citation>
    <scope>NUCLEOTIDE SEQUENCE [LARGE SCALE GENOMIC DNA]</scope>
    <source>
        <strain evidence="11 12">HMF7410</strain>
    </source>
</reference>
<feature type="binding site" evidence="10">
    <location>
        <position position="133"/>
    </location>
    <ligand>
        <name>Mg(2+)</name>
        <dbReference type="ChEBI" id="CHEBI:18420"/>
    </ligand>
</feature>
<evidence type="ECO:0000256" key="1">
    <source>
        <dbReference type="ARBA" id="ARBA00004496"/>
    </source>
</evidence>
<feature type="binding site" evidence="10">
    <location>
        <position position="10"/>
    </location>
    <ligand>
        <name>Mg(2+)</name>
        <dbReference type="ChEBI" id="CHEBI:18420"/>
    </ligand>
</feature>
<feature type="binding site" evidence="10">
    <location>
        <position position="104"/>
    </location>
    <ligand>
        <name>Zn(2+)</name>
        <dbReference type="ChEBI" id="CHEBI:29105"/>
    </ligand>
</feature>
<dbReference type="InterPro" id="IPR023214">
    <property type="entry name" value="HAD_sf"/>
</dbReference>
<dbReference type="PANTHER" id="PTHR42891">
    <property type="entry name" value="D-GLYCERO-BETA-D-MANNO-HEPTOSE-1,7-BISPHOSPHATE 7-PHOSPHATASE"/>
    <property type="match status" value="1"/>
</dbReference>
<proteinExistence type="inferred from homology"/>
<dbReference type="PIRSF" id="PIRSF004682">
    <property type="entry name" value="GmhB"/>
    <property type="match status" value="1"/>
</dbReference>
<dbReference type="Proteomes" id="UP000462014">
    <property type="component" value="Unassembled WGS sequence"/>
</dbReference>
<keyword evidence="12" id="KW-1185">Reference proteome</keyword>
<evidence type="ECO:0000256" key="3">
    <source>
        <dbReference type="ARBA" id="ARBA00022723"/>
    </source>
</evidence>
<dbReference type="NCBIfam" id="TIGR01662">
    <property type="entry name" value="HAD-SF-IIIA"/>
    <property type="match status" value="1"/>
</dbReference>
<dbReference type="RefSeq" id="WP_157563767.1">
    <property type="nucleotide sequence ID" value="NZ_WPIK01000002.1"/>
</dbReference>
<dbReference type="NCBIfam" id="TIGR01656">
    <property type="entry name" value="Histidinol-ppas"/>
    <property type="match status" value="1"/>
</dbReference>
<keyword evidence="5 7" id="KW-0119">Carbohydrate metabolism</keyword>
<keyword evidence="10" id="KW-0460">Magnesium</keyword>
<dbReference type="CDD" id="cd07503">
    <property type="entry name" value="HAD_HisB-N"/>
    <property type="match status" value="1"/>
</dbReference>
<evidence type="ECO:0000256" key="9">
    <source>
        <dbReference type="PIRSR" id="PIRSR004682-3"/>
    </source>
</evidence>
<feature type="site" description="Contributes to substrate recognition" evidence="9">
    <location>
        <position position="107"/>
    </location>
</feature>
<evidence type="ECO:0000256" key="7">
    <source>
        <dbReference type="PIRNR" id="PIRNR004682"/>
    </source>
</evidence>
<dbReference type="InterPro" id="IPR006543">
    <property type="entry name" value="Histidinol-phos"/>
</dbReference>
<dbReference type="GO" id="GO:0005737">
    <property type="term" value="C:cytoplasm"/>
    <property type="evidence" value="ECO:0007669"/>
    <property type="project" value="UniProtKB-SubCell"/>
</dbReference>
<organism evidence="11 12">
    <name type="scientific">Mucilaginibacter arboris</name>
    <dbReference type="NCBI Taxonomy" id="2682090"/>
    <lineage>
        <taxon>Bacteria</taxon>
        <taxon>Pseudomonadati</taxon>
        <taxon>Bacteroidota</taxon>
        <taxon>Sphingobacteriia</taxon>
        <taxon>Sphingobacteriales</taxon>
        <taxon>Sphingobacteriaceae</taxon>
        <taxon>Mucilaginibacter</taxon>
    </lineage>
</organism>
<sequence length="191" mass="21418">MNKAIFIDKDGTLIPDIPYNVNPELITLQEGVTEGLKLLKAQGYKFIMISNQSGVARGYFKEEAMAGVKDKIQALLEADNIQFDGFYWSFNHPQGTVAKYTVECNFRKPKPGMILQAAEEHQIDLKQSWMIGDILNDVEAGKKAGCQTVLIDNGNETEWVMNTDRTPDYKAKNFFQAAAYITDVHSTDLGM</sequence>
<dbReference type="InterPro" id="IPR006549">
    <property type="entry name" value="HAD-SF_hydro_IIIA"/>
</dbReference>
<feature type="site" description="Stabilizes the phosphoryl group" evidence="9">
    <location>
        <position position="108"/>
    </location>
</feature>
<dbReference type="PANTHER" id="PTHR42891:SF1">
    <property type="entry name" value="D-GLYCERO-BETA-D-MANNO-HEPTOSE-1,7-BISPHOSPHATE 7-PHOSPHATASE"/>
    <property type="match status" value="1"/>
</dbReference>
<keyword evidence="3 10" id="KW-0479">Metal-binding</keyword>
<comment type="cofactor">
    <cofactor evidence="10">
        <name>Zn(2+)</name>
        <dbReference type="ChEBI" id="CHEBI:29105"/>
    </cofactor>
</comment>
<comment type="similarity">
    <text evidence="7">Belongs to the gmhB family.</text>
</comment>
<dbReference type="AlphaFoldDB" id="A0A7K1SSP0"/>
<evidence type="ECO:0000256" key="5">
    <source>
        <dbReference type="ARBA" id="ARBA00023277"/>
    </source>
</evidence>
<evidence type="ECO:0000256" key="2">
    <source>
        <dbReference type="ARBA" id="ARBA00022490"/>
    </source>
</evidence>
<accession>A0A7K1SSP0</accession>
<dbReference type="GO" id="GO:0046872">
    <property type="term" value="F:metal ion binding"/>
    <property type="evidence" value="ECO:0007669"/>
    <property type="project" value="UniProtKB-KW"/>
</dbReference>
<comment type="subcellular location">
    <subcellularLocation>
        <location evidence="1 7">Cytoplasm</location>
    </subcellularLocation>
</comment>